<name>A0ABP8YME1_9MICO</name>
<reference evidence="4" key="1">
    <citation type="journal article" date="2019" name="Int. J. Syst. Evol. Microbiol.">
        <title>The Global Catalogue of Microorganisms (GCM) 10K type strain sequencing project: providing services to taxonomists for standard genome sequencing and annotation.</title>
        <authorList>
            <consortium name="The Broad Institute Genomics Platform"/>
            <consortium name="The Broad Institute Genome Sequencing Center for Infectious Disease"/>
            <person name="Wu L."/>
            <person name="Ma J."/>
        </authorList>
    </citation>
    <scope>NUCLEOTIDE SEQUENCE [LARGE SCALE GENOMIC DNA]</scope>
    <source>
        <strain evidence="4">JCM 18961</strain>
    </source>
</reference>
<evidence type="ECO:0000256" key="1">
    <source>
        <dbReference type="SAM" id="MobiDB-lite"/>
    </source>
</evidence>
<organism evidence="3 4">
    <name type="scientific">Pedococcus ginsenosidimutans</name>
    <dbReference type="NCBI Taxonomy" id="490570"/>
    <lineage>
        <taxon>Bacteria</taxon>
        <taxon>Bacillati</taxon>
        <taxon>Actinomycetota</taxon>
        <taxon>Actinomycetes</taxon>
        <taxon>Micrococcales</taxon>
        <taxon>Intrasporangiaceae</taxon>
        <taxon>Pedococcus</taxon>
    </lineage>
</organism>
<evidence type="ECO:0000256" key="2">
    <source>
        <dbReference type="SAM" id="Phobius"/>
    </source>
</evidence>
<sequence>MAVSTEAEGLALRARTFGAAVVVLDVVVEAVVGPVVEAVVGGAVVLEGLVVEPLAVGPDVVDVPVVVPVDDVPDVVLVLGGVVVTGVVVGSVVAANAVPGTTRLAARARANAAAGRALTVVRCMVPLQCERCRDGCTGTWRKTRPPRRSRDNGGRPRTWCPGSAPRTSTEMEPLRAPGIPARHPRGWPTVAGQRRTWTGFP</sequence>
<protein>
    <submittedName>
        <fullName evidence="3">Uncharacterized protein</fullName>
    </submittedName>
</protein>
<evidence type="ECO:0000313" key="4">
    <source>
        <dbReference type="Proteomes" id="UP001500556"/>
    </source>
</evidence>
<feature type="region of interest" description="Disordered" evidence="1">
    <location>
        <begin position="140"/>
        <end position="201"/>
    </location>
</feature>
<keyword evidence="2" id="KW-0812">Transmembrane</keyword>
<keyword evidence="2" id="KW-1133">Transmembrane helix</keyword>
<keyword evidence="2" id="KW-0472">Membrane</keyword>
<dbReference type="Proteomes" id="UP001500556">
    <property type="component" value="Unassembled WGS sequence"/>
</dbReference>
<keyword evidence="4" id="KW-1185">Reference proteome</keyword>
<dbReference type="EMBL" id="BAABLO010000013">
    <property type="protein sequence ID" value="GAA4732782.1"/>
    <property type="molecule type" value="Genomic_DNA"/>
</dbReference>
<proteinExistence type="predicted"/>
<feature type="transmembrane region" description="Helical" evidence="2">
    <location>
        <begin position="75"/>
        <end position="98"/>
    </location>
</feature>
<accession>A0ABP8YME1</accession>
<evidence type="ECO:0000313" key="3">
    <source>
        <dbReference type="EMBL" id="GAA4732782.1"/>
    </source>
</evidence>
<comment type="caution">
    <text evidence="3">The sequence shown here is derived from an EMBL/GenBank/DDBJ whole genome shotgun (WGS) entry which is preliminary data.</text>
</comment>
<gene>
    <name evidence="3" type="ORF">GCM10025782_35140</name>
</gene>